<accession>A0A310SF63</accession>
<organism evidence="2 3">
    <name type="scientific">Eufriesea mexicana</name>
    <dbReference type="NCBI Taxonomy" id="516756"/>
    <lineage>
        <taxon>Eukaryota</taxon>
        <taxon>Metazoa</taxon>
        <taxon>Ecdysozoa</taxon>
        <taxon>Arthropoda</taxon>
        <taxon>Hexapoda</taxon>
        <taxon>Insecta</taxon>
        <taxon>Pterygota</taxon>
        <taxon>Neoptera</taxon>
        <taxon>Endopterygota</taxon>
        <taxon>Hymenoptera</taxon>
        <taxon>Apocrita</taxon>
        <taxon>Aculeata</taxon>
        <taxon>Apoidea</taxon>
        <taxon>Anthophila</taxon>
        <taxon>Apidae</taxon>
        <taxon>Eufriesea</taxon>
    </lineage>
</organism>
<feature type="region of interest" description="Disordered" evidence="1">
    <location>
        <begin position="167"/>
        <end position="259"/>
    </location>
</feature>
<evidence type="ECO:0000256" key="1">
    <source>
        <dbReference type="SAM" id="MobiDB-lite"/>
    </source>
</evidence>
<reference evidence="2 3" key="1">
    <citation type="submission" date="2015-07" db="EMBL/GenBank/DDBJ databases">
        <title>The genome of Eufriesea mexicana.</title>
        <authorList>
            <person name="Pan H."/>
            <person name="Kapheim K."/>
        </authorList>
    </citation>
    <scope>NUCLEOTIDE SEQUENCE [LARGE SCALE GENOMIC DNA]</scope>
    <source>
        <strain evidence="2">0111107269</strain>
        <tissue evidence="2">Whole body</tissue>
    </source>
</reference>
<name>A0A310SF63_9HYME</name>
<evidence type="ECO:0000313" key="2">
    <source>
        <dbReference type="EMBL" id="OAD56167.1"/>
    </source>
</evidence>
<feature type="region of interest" description="Disordered" evidence="1">
    <location>
        <begin position="1"/>
        <end position="72"/>
    </location>
</feature>
<sequence length="259" mass="27198">MQQQSGTGNGNTRRTLSPGPGGSDSEDSDISLGGTSPPSPSSSPPPTHQPSPVPLGPLGPLPPPSLNFRFDPSQSQFRFNHATAFKFPPTGFRFGPHSPQHNHPNISGGGIFRLTETSPFQAVGPRGDLGSRLPDPLGLPPPRLHPHEGLLHHPHVQHQLPEGMSRISEGSRLSDGGISRLSDSLSEAHSPPLMATNLSVTGPLRVAVPSPHTPSSRGSPPASQQTPQSQSQGQGLIRVATPPPPNPKPPQIHRPFSPA</sequence>
<dbReference type="EMBL" id="KQ762190">
    <property type="protein sequence ID" value="OAD56167.1"/>
    <property type="molecule type" value="Genomic_DNA"/>
</dbReference>
<gene>
    <name evidence="2" type="ORF">WN48_03929</name>
</gene>
<feature type="compositionally biased region" description="Pro residues" evidence="1">
    <location>
        <begin position="241"/>
        <end position="259"/>
    </location>
</feature>
<proteinExistence type="predicted"/>
<keyword evidence="3" id="KW-1185">Reference proteome</keyword>
<dbReference type="Proteomes" id="UP000250275">
    <property type="component" value="Unassembled WGS sequence"/>
</dbReference>
<dbReference type="AlphaFoldDB" id="A0A310SF63"/>
<feature type="compositionally biased region" description="Low complexity" evidence="1">
    <location>
        <begin position="218"/>
        <end position="235"/>
    </location>
</feature>
<dbReference type="OrthoDB" id="3501850at2759"/>
<protein>
    <submittedName>
        <fullName evidence="2">Uncharacterized protein</fullName>
    </submittedName>
</protein>
<feature type="compositionally biased region" description="Polar residues" evidence="1">
    <location>
        <begin position="1"/>
        <end position="15"/>
    </location>
</feature>
<feature type="compositionally biased region" description="Pro residues" evidence="1">
    <location>
        <begin position="37"/>
        <end position="65"/>
    </location>
</feature>
<evidence type="ECO:0000313" key="3">
    <source>
        <dbReference type="Proteomes" id="UP000250275"/>
    </source>
</evidence>